<organism evidence="2 3">
    <name type="scientific">Natronomicrosphaera hydrolytica</name>
    <dbReference type="NCBI Taxonomy" id="3242702"/>
    <lineage>
        <taxon>Bacteria</taxon>
        <taxon>Pseudomonadati</taxon>
        <taxon>Planctomycetota</taxon>
        <taxon>Phycisphaerae</taxon>
        <taxon>Phycisphaerales</taxon>
        <taxon>Phycisphaeraceae</taxon>
        <taxon>Natronomicrosphaera</taxon>
    </lineage>
</organism>
<comment type="caution">
    <text evidence="2">The sequence shown here is derived from an EMBL/GenBank/DDBJ whole genome shotgun (WGS) entry which is preliminary data.</text>
</comment>
<dbReference type="Pfam" id="PF11146">
    <property type="entry name" value="DUF2905"/>
    <property type="match status" value="1"/>
</dbReference>
<dbReference type="RefSeq" id="WP_425346802.1">
    <property type="nucleotide sequence ID" value="NZ_JBGUBD010000012.1"/>
</dbReference>
<evidence type="ECO:0000313" key="2">
    <source>
        <dbReference type="EMBL" id="MFA9479879.1"/>
    </source>
</evidence>
<gene>
    <name evidence="2" type="ORF">ACERK3_16470</name>
</gene>
<evidence type="ECO:0000256" key="1">
    <source>
        <dbReference type="SAM" id="Phobius"/>
    </source>
</evidence>
<proteinExistence type="predicted"/>
<reference evidence="2 3" key="1">
    <citation type="submission" date="2024-08" db="EMBL/GenBank/DDBJ databases">
        <title>Whole-genome sequencing of halo(alkali)philic microorganisms from hypersaline lakes.</title>
        <authorList>
            <person name="Sorokin D.Y."/>
            <person name="Merkel A.Y."/>
            <person name="Messina E."/>
            <person name="Yakimov M."/>
        </authorList>
    </citation>
    <scope>NUCLEOTIDE SEQUENCE [LARGE SCALE GENOMIC DNA]</scope>
    <source>
        <strain evidence="2 3">AB-hyl4</strain>
    </source>
</reference>
<name>A0ABV4UAI8_9BACT</name>
<dbReference type="PANTHER" id="PTHR36443:SF1">
    <property type="entry name" value="BSR5223 PROTEIN"/>
    <property type="match status" value="1"/>
</dbReference>
<evidence type="ECO:0000313" key="3">
    <source>
        <dbReference type="Proteomes" id="UP001575105"/>
    </source>
</evidence>
<protein>
    <submittedName>
        <fullName evidence="2">DUF2905 domain-containing protein</fullName>
    </submittedName>
</protein>
<keyword evidence="3" id="KW-1185">Reference proteome</keyword>
<feature type="transmembrane region" description="Helical" evidence="1">
    <location>
        <begin position="46"/>
        <end position="67"/>
    </location>
</feature>
<keyword evidence="1" id="KW-0472">Membrane</keyword>
<sequence>MTTTGKILLTIGCVLIVVGGAVWLAGRLGFRGLPGDIVYEADGVRVYFPLVTCLVLSAVATLVVWLWHAWTR</sequence>
<keyword evidence="1" id="KW-1133">Transmembrane helix</keyword>
<keyword evidence="1" id="KW-0812">Transmembrane</keyword>
<accession>A0ABV4UAI8</accession>
<dbReference type="Proteomes" id="UP001575105">
    <property type="component" value="Unassembled WGS sequence"/>
</dbReference>
<dbReference type="EMBL" id="JBGUBD010000012">
    <property type="protein sequence ID" value="MFA9479879.1"/>
    <property type="molecule type" value="Genomic_DNA"/>
</dbReference>
<feature type="transmembrane region" description="Helical" evidence="1">
    <location>
        <begin position="7"/>
        <end position="26"/>
    </location>
</feature>
<dbReference type="PANTHER" id="PTHR36443">
    <property type="entry name" value="BSR5223 PROTEIN"/>
    <property type="match status" value="1"/>
</dbReference>
<dbReference type="InterPro" id="IPR021320">
    <property type="entry name" value="DUF2905"/>
</dbReference>